<comment type="caution">
    <text evidence="2">The sequence shown here is derived from an EMBL/GenBank/DDBJ whole genome shotgun (WGS) entry which is preliminary data.</text>
</comment>
<evidence type="ECO:0000313" key="3">
    <source>
        <dbReference type="Proteomes" id="UP000823485"/>
    </source>
</evidence>
<sequence>MNVQKIIEEMKQLERKIEVLQVRINEIQQACDHHFIGDAYYETCSKCNKVNVLYY</sequence>
<evidence type="ECO:0008006" key="4">
    <source>
        <dbReference type="Google" id="ProtNLM"/>
    </source>
</evidence>
<protein>
    <recommendedName>
        <fullName evidence="4">Serine protease</fullName>
    </recommendedName>
</protein>
<dbReference type="RefSeq" id="WP_077111457.1">
    <property type="nucleotide sequence ID" value="NZ_JAFBFH010000018.1"/>
</dbReference>
<feature type="coiled-coil region" evidence="1">
    <location>
        <begin position="3"/>
        <end position="30"/>
    </location>
</feature>
<name>A0ABS2RB11_9BACI</name>
<reference evidence="2 3" key="1">
    <citation type="submission" date="2021-01" db="EMBL/GenBank/DDBJ databases">
        <title>Genomic Encyclopedia of Type Strains, Phase IV (KMG-IV): sequencing the most valuable type-strain genomes for metagenomic binning, comparative biology and taxonomic classification.</title>
        <authorList>
            <person name="Goeker M."/>
        </authorList>
    </citation>
    <scope>NUCLEOTIDE SEQUENCE [LARGE SCALE GENOMIC DNA]</scope>
    <source>
        <strain evidence="2 3">DSM 105453</strain>
    </source>
</reference>
<dbReference type="EMBL" id="JAFBFH010000018">
    <property type="protein sequence ID" value="MBM7715786.1"/>
    <property type="molecule type" value="Genomic_DNA"/>
</dbReference>
<dbReference type="Proteomes" id="UP000823485">
    <property type="component" value="Unassembled WGS sequence"/>
</dbReference>
<accession>A0ABS2RB11</accession>
<evidence type="ECO:0000256" key="1">
    <source>
        <dbReference type="SAM" id="Coils"/>
    </source>
</evidence>
<proteinExistence type="predicted"/>
<evidence type="ECO:0000313" key="2">
    <source>
        <dbReference type="EMBL" id="MBM7715786.1"/>
    </source>
</evidence>
<organism evidence="2 3">
    <name type="scientific">Siminovitchia thermophila</name>
    <dbReference type="NCBI Taxonomy" id="1245522"/>
    <lineage>
        <taxon>Bacteria</taxon>
        <taxon>Bacillati</taxon>
        <taxon>Bacillota</taxon>
        <taxon>Bacilli</taxon>
        <taxon>Bacillales</taxon>
        <taxon>Bacillaceae</taxon>
        <taxon>Siminovitchia</taxon>
    </lineage>
</organism>
<keyword evidence="3" id="KW-1185">Reference proteome</keyword>
<keyword evidence="1" id="KW-0175">Coiled coil</keyword>
<gene>
    <name evidence="2" type="ORF">JOC94_002775</name>
</gene>